<evidence type="ECO:0008006" key="3">
    <source>
        <dbReference type="Google" id="ProtNLM"/>
    </source>
</evidence>
<organism evidence="1 2">
    <name type="scientific">Microthlaspi erraticum</name>
    <dbReference type="NCBI Taxonomy" id="1685480"/>
    <lineage>
        <taxon>Eukaryota</taxon>
        <taxon>Viridiplantae</taxon>
        <taxon>Streptophyta</taxon>
        <taxon>Embryophyta</taxon>
        <taxon>Tracheophyta</taxon>
        <taxon>Spermatophyta</taxon>
        <taxon>Magnoliopsida</taxon>
        <taxon>eudicotyledons</taxon>
        <taxon>Gunneridae</taxon>
        <taxon>Pentapetalae</taxon>
        <taxon>rosids</taxon>
        <taxon>malvids</taxon>
        <taxon>Brassicales</taxon>
        <taxon>Brassicaceae</taxon>
        <taxon>Coluteocarpeae</taxon>
        <taxon>Microthlaspi</taxon>
    </lineage>
</organism>
<name>A0A6D2L6S9_9BRAS</name>
<comment type="caution">
    <text evidence="1">The sequence shown here is derived from an EMBL/GenBank/DDBJ whole genome shotgun (WGS) entry which is preliminary data.</text>
</comment>
<proteinExistence type="predicted"/>
<accession>A0A6D2L6S9</accession>
<dbReference type="AlphaFoldDB" id="A0A6D2L6S9"/>
<dbReference type="EMBL" id="CACVBM020001607">
    <property type="protein sequence ID" value="CAA7055613.1"/>
    <property type="molecule type" value="Genomic_DNA"/>
</dbReference>
<dbReference type="OrthoDB" id="1938551at2759"/>
<evidence type="ECO:0000313" key="2">
    <source>
        <dbReference type="Proteomes" id="UP000467841"/>
    </source>
</evidence>
<sequence>MLKLLKQQLYQECRNEEQFWKGKSRVDWLKHGDKNTKFYHAATKSRRAQNRIRSLLDNIEKEWFAEEDLGRIAEEYFKMLFTSEDIGYKLREMEERQTIISHEQNATLMAPVTPEEVKRATFDINPGKCPGPDGMNGYFFQQFWESIGESLTRMVTEFFRT</sequence>
<evidence type="ECO:0000313" key="1">
    <source>
        <dbReference type="EMBL" id="CAA7055613.1"/>
    </source>
</evidence>
<keyword evidence="2" id="KW-1185">Reference proteome</keyword>
<dbReference type="Proteomes" id="UP000467841">
    <property type="component" value="Unassembled WGS sequence"/>
</dbReference>
<gene>
    <name evidence="1" type="ORF">MERR_LOCUS42849</name>
</gene>
<protein>
    <recommendedName>
        <fullName evidence="3">Reverse transcriptase domain-containing protein</fullName>
    </recommendedName>
</protein>
<reference evidence="1" key="1">
    <citation type="submission" date="2020-01" db="EMBL/GenBank/DDBJ databases">
        <authorList>
            <person name="Mishra B."/>
        </authorList>
    </citation>
    <scope>NUCLEOTIDE SEQUENCE [LARGE SCALE GENOMIC DNA]</scope>
</reference>